<keyword evidence="3" id="KW-0050">Antiport</keyword>
<evidence type="ECO:0000256" key="7">
    <source>
        <dbReference type="ARBA" id="ARBA00023065"/>
    </source>
</evidence>
<dbReference type="GO" id="GO:0015297">
    <property type="term" value="F:antiporter activity"/>
    <property type="evidence" value="ECO:0007669"/>
    <property type="project" value="UniProtKB-KW"/>
</dbReference>
<dbReference type="RefSeq" id="WP_246196542.1">
    <property type="nucleotide sequence ID" value="NZ_CP042997.1"/>
</dbReference>
<feature type="transmembrane region" description="Helical" evidence="11">
    <location>
        <begin position="342"/>
        <end position="361"/>
    </location>
</feature>
<evidence type="ECO:0000256" key="3">
    <source>
        <dbReference type="ARBA" id="ARBA00022449"/>
    </source>
</evidence>
<dbReference type="InterPro" id="IPR050222">
    <property type="entry name" value="MATE_MdtK"/>
</dbReference>
<evidence type="ECO:0000256" key="9">
    <source>
        <dbReference type="ARBA" id="ARBA00031636"/>
    </source>
</evidence>
<evidence type="ECO:0000256" key="8">
    <source>
        <dbReference type="ARBA" id="ARBA00023136"/>
    </source>
</evidence>
<sequence length="479" mass="49130">MSGEVVPSIGEPSDAGPEDGPEGRGALGIPGRSIAGQVLWLAGPVFVEQSLLYLIGLSDTVVAGRYLGADDLAGVTVANYLLWALGTLFTIASVGGTALVARSVGAGRWDEAVRYCGQAFAVGLGLGAAALALIQAFARPLVSTMNLSGPSAAAAVLFLRIVAAVSPLLACTAVGNACLRGAGDTRTGMKVMVLMNAVNVGLTWLLAVGWGPVPALGLAGIAIGTAFGEGIGGLVMLMLLARGRSGLRLGAANLRPERAAVARLLRISLPAAGDSITNVGCQLWFLGLINRLGPIATAAHGVAIRCEAIAFLTISAFAVAASTLAGQYLGARRPRRAARAAATAWVMGMAFLSLLGVALYTRGEAMFQVFLAGRQPEVLVEGVDVLRIVALAMPALATINVLNGTLNGSGDTRWPWAITLAGYLLVRIPMTYLLTLPAAGGGFEMGLRGAWIAMFADLHVRALLVGGRFLGGGWLKARV</sequence>
<keyword evidence="2" id="KW-0813">Transport</keyword>
<evidence type="ECO:0000256" key="11">
    <source>
        <dbReference type="SAM" id="Phobius"/>
    </source>
</evidence>
<dbReference type="InterPro" id="IPR002528">
    <property type="entry name" value="MATE_fam"/>
</dbReference>
<feature type="transmembrane region" description="Helical" evidence="11">
    <location>
        <begin position="309"/>
        <end position="330"/>
    </location>
</feature>
<protein>
    <recommendedName>
        <fullName evidence="9">Multidrug-efflux transporter</fullName>
    </recommendedName>
</protein>
<dbReference type="AlphaFoldDB" id="A0A5B9W230"/>
<evidence type="ECO:0000256" key="4">
    <source>
        <dbReference type="ARBA" id="ARBA00022475"/>
    </source>
</evidence>
<evidence type="ECO:0000313" key="12">
    <source>
        <dbReference type="EMBL" id="QEH34319.1"/>
    </source>
</evidence>
<feature type="transmembrane region" description="Helical" evidence="11">
    <location>
        <begin position="385"/>
        <end position="402"/>
    </location>
</feature>
<feature type="transmembrane region" description="Helical" evidence="11">
    <location>
        <begin position="450"/>
        <end position="470"/>
    </location>
</feature>
<evidence type="ECO:0000256" key="6">
    <source>
        <dbReference type="ARBA" id="ARBA00022989"/>
    </source>
</evidence>
<dbReference type="EMBL" id="CP042997">
    <property type="protein sequence ID" value="QEH34319.1"/>
    <property type="molecule type" value="Genomic_DNA"/>
</dbReference>
<keyword evidence="13" id="KW-1185">Reference proteome</keyword>
<dbReference type="PIRSF" id="PIRSF006603">
    <property type="entry name" value="DinF"/>
    <property type="match status" value="1"/>
</dbReference>
<keyword evidence="4" id="KW-1003">Cell membrane</keyword>
<dbReference type="NCBIfam" id="TIGR00797">
    <property type="entry name" value="matE"/>
    <property type="match status" value="1"/>
</dbReference>
<feature type="transmembrane region" description="Helical" evidence="11">
    <location>
        <begin position="80"/>
        <end position="101"/>
    </location>
</feature>
<dbReference type="GO" id="GO:0005886">
    <property type="term" value="C:plasma membrane"/>
    <property type="evidence" value="ECO:0007669"/>
    <property type="project" value="UniProtKB-SubCell"/>
</dbReference>
<dbReference type="PANTHER" id="PTHR43298:SF2">
    <property type="entry name" value="FMN_FAD EXPORTER YEEO-RELATED"/>
    <property type="match status" value="1"/>
</dbReference>
<proteinExistence type="predicted"/>
<dbReference type="Pfam" id="PF01554">
    <property type="entry name" value="MatE"/>
    <property type="match status" value="2"/>
</dbReference>
<keyword evidence="5 11" id="KW-0812">Transmembrane</keyword>
<evidence type="ECO:0000313" key="13">
    <source>
        <dbReference type="Proteomes" id="UP000324233"/>
    </source>
</evidence>
<dbReference type="PANTHER" id="PTHR43298">
    <property type="entry name" value="MULTIDRUG RESISTANCE PROTEIN NORM-RELATED"/>
    <property type="match status" value="1"/>
</dbReference>
<dbReference type="KEGG" id="agv:OJF2_28550"/>
<evidence type="ECO:0000256" key="10">
    <source>
        <dbReference type="SAM" id="MobiDB-lite"/>
    </source>
</evidence>
<evidence type="ECO:0000256" key="1">
    <source>
        <dbReference type="ARBA" id="ARBA00004651"/>
    </source>
</evidence>
<gene>
    <name evidence="12" type="primary">mdtK</name>
    <name evidence="12" type="ORF">OJF2_28550</name>
</gene>
<reference evidence="12 13" key="1">
    <citation type="submission" date="2019-08" db="EMBL/GenBank/DDBJ databases">
        <title>Deep-cultivation of Planctomycetes and their phenomic and genomic characterization uncovers novel biology.</title>
        <authorList>
            <person name="Wiegand S."/>
            <person name="Jogler M."/>
            <person name="Boedeker C."/>
            <person name="Pinto D."/>
            <person name="Vollmers J."/>
            <person name="Rivas-Marin E."/>
            <person name="Kohn T."/>
            <person name="Peeters S.H."/>
            <person name="Heuer A."/>
            <person name="Rast P."/>
            <person name="Oberbeckmann S."/>
            <person name="Bunk B."/>
            <person name="Jeske O."/>
            <person name="Meyerdierks A."/>
            <person name="Storesund J.E."/>
            <person name="Kallscheuer N."/>
            <person name="Luecker S."/>
            <person name="Lage O.M."/>
            <person name="Pohl T."/>
            <person name="Merkel B.J."/>
            <person name="Hornburger P."/>
            <person name="Mueller R.-W."/>
            <person name="Bruemmer F."/>
            <person name="Labrenz M."/>
            <person name="Spormann A.M."/>
            <person name="Op den Camp H."/>
            <person name="Overmann J."/>
            <person name="Amann R."/>
            <person name="Jetten M.S.M."/>
            <person name="Mascher T."/>
            <person name="Medema M.H."/>
            <person name="Devos D.P."/>
            <person name="Kaster A.-K."/>
            <person name="Ovreas L."/>
            <person name="Rohde M."/>
            <person name="Galperin M.Y."/>
            <person name="Jogler C."/>
        </authorList>
    </citation>
    <scope>NUCLEOTIDE SEQUENCE [LARGE SCALE GENOMIC DNA]</scope>
    <source>
        <strain evidence="12 13">OJF2</strain>
    </source>
</reference>
<dbReference type="CDD" id="cd13137">
    <property type="entry name" value="MATE_NorM_like"/>
    <property type="match status" value="1"/>
</dbReference>
<comment type="subcellular location">
    <subcellularLocation>
        <location evidence="1">Cell membrane</location>
        <topology evidence="1">Multi-pass membrane protein</topology>
    </subcellularLocation>
</comment>
<dbReference type="Proteomes" id="UP000324233">
    <property type="component" value="Chromosome"/>
</dbReference>
<feature type="transmembrane region" description="Helical" evidence="11">
    <location>
        <begin position="414"/>
        <end position="438"/>
    </location>
</feature>
<evidence type="ECO:0000256" key="2">
    <source>
        <dbReference type="ARBA" id="ARBA00022448"/>
    </source>
</evidence>
<keyword evidence="7" id="KW-0406">Ion transport</keyword>
<accession>A0A5B9W230</accession>
<feature type="transmembrane region" description="Helical" evidence="11">
    <location>
        <begin position="113"/>
        <end position="137"/>
    </location>
</feature>
<dbReference type="InterPro" id="IPR048279">
    <property type="entry name" value="MdtK-like"/>
</dbReference>
<evidence type="ECO:0000256" key="5">
    <source>
        <dbReference type="ARBA" id="ARBA00022692"/>
    </source>
</evidence>
<organism evidence="12 13">
    <name type="scientific">Aquisphaera giovannonii</name>
    <dbReference type="NCBI Taxonomy" id="406548"/>
    <lineage>
        <taxon>Bacteria</taxon>
        <taxon>Pseudomonadati</taxon>
        <taxon>Planctomycetota</taxon>
        <taxon>Planctomycetia</taxon>
        <taxon>Isosphaerales</taxon>
        <taxon>Isosphaeraceae</taxon>
        <taxon>Aquisphaera</taxon>
    </lineage>
</organism>
<dbReference type="GO" id="GO:0042910">
    <property type="term" value="F:xenobiotic transmembrane transporter activity"/>
    <property type="evidence" value="ECO:0007669"/>
    <property type="project" value="InterPro"/>
</dbReference>
<feature type="transmembrane region" description="Helical" evidence="11">
    <location>
        <begin position="216"/>
        <end position="240"/>
    </location>
</feature>
<dbReference type="GO" id="GO:0006811">
    <property type="term" value="P:monoatomic ion transport"/>
    <property type="evidence" value="ECO:0007669"/>
    <property type="project" value="UniProtKB-KW"/>
</dbReference>
<feature type="transmembrane region" description="Helical" evidence="11">
    <location>
        <begin position="191"/>
        <end position="210"/>
    </location>
</feature>
<feature type="transmembrane region" description="Helical" evidence="11">
    <location>
        <begin position="157"/>
        <end position="179"/>
    </location>
</feature>
<feature type="transmembrane region" description="Helical" evidence="11">
    <location>
        <begin position="283"/>
        <end position="303"/>
    </location>
</feature>
<feature type="region of interest" description="Disordered" evidence="10">
    <location>
        <begin position="1"/>
        <end position="26"/>
    </location>
</feature>
<name>A0A5B9W230_9BACT</name>
<keyword evidence="6 11" id="KW-1133">Transmembrane helix</keyword>
<keyword evidence="8 11" id="KW-0472">Membrane</keyword>